<dbReference type="GeneID" id="14209432"/>
<proteinExistence type="predicted"/>
<keyword evidence="1" id="KW-0812">Transmembrane</keyword>
<feature type="transmembrane region" description="Helical" evidence="1">
    <location>
        <begin position="210"/>
        <end position="237"/>
    </location>
</feature>
<evidence type="ECO:0000256" key="1">
    <source>
        <dbReference type="SAM" id="Phobius"/>
    </source>
</evidence>
<dbReference type="AlphaFoldDB" id="A0A1I3MKJ4"/>
<dbReference type="PROSITE" id="PS01332">
    <property type="entry name" value="HTH_RRF2_1"/>
    <property type="match status" value="1"/>
</dbReference>
<keyword evidence="1" id="KW-1133">Transmembrane helix</keyword>
<accession>A0A1I3MKJ4</accession>
<dbReference type="Proteomes" id="UP000182829">
    <property type="component" value="Unassembled WGS sequence"/>
</dbReference>
<sequence length="333" mass="35114">MNERVLQGLLFSLVILVLCGLTVGIAGGSDGIAEDVTQTEEEVVIDTDWVNINLQSQRTTVEPGETVQLSHSAANLHPEDELTVQLVLEAPSGADVSGTGDIDSGTAGQFVTTTELDPGEIQDQRIDIDLLEAGEYELTGQAIYYFGDDPDTSRTVEISLPIEKQPPPPTTTERVADVTTGAILAVPGLQHSLAEGLETRAASVDNEMILGIYVGGVVGLSVFLLVVLSPVVTLLTGRSIVGSIRGHPGGIAIAERTVTKSIMLVGFALFLVDISSVASDGTFDTIWSAQVLSALIVASPFAIVVSVLVLVKTRIVGAVIEAKRRLFESVVDR</sequence>
<gene>
    <name evidence="2" type="ORF">SAMN05443661_110183</name>
</gene>
<reference evidence="2 3" key="1">
    <citation type="submission" date="2016-10" db="EMBL/GenBank/DDBJ databases">
        <authorList>
            <person name="de Groot N.N."/>
        </authorList>
    </citation>
    <scope>NUCLEOTIDE SEQUENCE [LARGE SCALE GENOMIC DNA]</scope>
    <source>
        <strain evidence="2 3">SP2</strain>
    </source>
</reference>
<dbReference type="EMBL" id="FORO01000010">
    <property type="protein sequence ID" value="SFI97509.1"/>
    <property type="molecule type" value="Genomic_DNA"/>
</dbReference>
<keyword evidence="1" id="KW-0472">Membrane</keyword>
<dbReference type="InterPro" id="IPR030489">
    <property type="entry name" value="TR_Rrf2-type_CS"/>
</dbReference>
<organism evidence="2 3">
    <name type="scientific">Natronobacterium gregoryi</name>
    <dbReference type="NCBI Taxonomy" id="44930"/>
    <lineage>
        <taxon>Archaea</taxon>
        <taxon>Methanobacteriati</taxon>
        <taxon>Methanobacteriota</taxon>
        <taxon>Stenosarchaea group</taxon>
        <taxon>Halobacteria</taxon>
        <taxon>Halobacteriales</taxon>
        <taxon>Natrialbaceae</taxon>
        <taxon>Natronobacterium</taxon>
    </lineage>
</organism>
<protein>
    <submittedName>
        <fullName evidence="2">Uncharacterized protein</fullName>
    </submittedName>
</protein>
<feature type="transmembrane region" description="Helical" evidence="1">
    <location>
        <begin position="291"/>
        <end position="311"/>
    </location>
</feature>
<dbReference type="RefSeq" id="WP_005576781.1">
    <property type="nucleotide sequence ID" value="NZ_FORO01000010.1"/>
</dbReference>
<evidence type="ECO:0000313" key="3">
    <source>
        <dbReference type="Proteomes" id="UP000182829"/>
    </source>
</evidence>
<evidence type="ECO:0000313" key="2">
    <source>
        <dbReference type="EMBL" id="SFI97509.1"/>
    </source>
</evidence>
<name>A0A1I3MKJ4_9EURY</name>